<dbReference type="InterPro" id="IPR022687">
    <property type="entry name" value="HTH_DTXR"/>
</dbReference>
<proteinExistence type="inferred from homology"/>
<comment type="similarity">
    <text evidence="1">Belongs to the DtxR/MntR family.</text>
</comment>
<evidence type="ECO:0000256" key="2">
    <source>
        <dbReference type="ARBA" id="ARBA00023015"/>
    </source>
</evidence>
<dbReference type="InterPro" id="IPR050536">
    <property type="entry name" value="DtxR_MntR_Metal-Reg"/>
</dbReference>
<evidence type="ECO:0000259" key="5">
    <source>
        <dbReference type="PROSITE" id="PS50944"/>
    </source>
</evidence>
<gene>
    <name evidence="6" type="ORF">EHV10_10090</name>
</gene>
<organism evidence="6 7">
    <name type="scientific">Lachnoanaerobaculum gingivalis</name>
    <dbReference type="NCBI Taxonomy" id="2490855"/>
    <lineage>
        <taxon>Bacteria</taxon>
        <taxon>Bacillati</taxon>
        <taxon>Bacillota</taxon>
        <taxon>Clostridia</taxon>
        <taxon>Lachnospirales</taxon>
        <taxon>Lachnospiraceae</taxon>
        <taxon>Lachnoanaerobaculum</taxon>
    </lineage>
</organism>
<dbReference type="GO" id="GO:0003677">
    <property type="term" value="F:DNA binding"/>
    <property type="evidence" value="ECO:0007669"/>
    <property type="project" value="UniProtKB-KW"/>
</dbReference>
<dbReference type="GO" id="GO:0046983">
    <property type="term" value="F:protein dimerization activity"/>
    <property type="evidence" value="ECO:0007669"/>
    <property type="project" value="InterPro"/>
</dbReference>
<dbReference type="AlphaFoldDB" id="A0A3P3QVF2"/>
<dbReference type="PANTHER" id="PTHR33238:SF7">
    <property type="entry name" value="IRON-DEPENDENT TRANSCRIPTIONAL REGULATOR"/>
    <property type="match status" value="1"/>
</dbReference>
<dbReference type="Gene3D" id="1.10.10.10">
    <property type="entry name" value="Winged helix-like DNA-binding domain superfamily/Winged helix DNA-binding domain"/>
    <property type="match status" value="1"/>
</dbReference>
<keyword evidence="7" id="KW-1185">Reference proteome</keyword>
<evidence type="ECO:0000313" key="6">
    <source>
        <dbReference type="EMBL" id="RRJ25237.1"/>
    </source>
</evidence>
<evidence type="ECO:0000313" key="7">
    <source>
        <dbReference type="Proteomes" id="UP000272490"/>
    </source>
</evidence>
<evidence type="ECO:0000256" key="4">
    <source>
        <dbReference type="ARBA" id="ARBA00023163"/>
    </source>
</evidence>
<dbReference type="OrthoDB" id="9794394at2"/>
<dbReference type="PROSITE" id="PS50944">
    <property type="entry name" value="HTH_DTXR"/>
    <property type="match status" value="1"/>
</dbReference>
<dbReference type="SMART" id="SM00529">
    <property type="entry name" value="HTH_DTXR"/>
    <property type="match status" value="1"/>
</dbReference>
<reference evidence="6 7" key="1">
    <citation type="submission" date="2018-11" db="EMBL/GenBank/DDBJ databases">
        <title>Genome sequencing of Lachnoanaerobaculum sp. KCOM 2030 (= ChDC B114).</title>
        <authorList>
            <person name="Kook J.-K."/>
            <person name="Park S.-N."/>
            <person name="Lim Y.K."/>
        </authorList>
    </citation>
    <scope>NUCLEOTIDE SEQUENCE [LARGE SCALE GENOMIC DNA]</scope>
    <source>
        <strain evidence="6 7">KCOM 2030</strain>
    </source>
</reference>
<protein>
    <submittedName>
        <fullName evidence="6">Metal-dependent transcriptional regulator</fullName>
    </submittedName>
</protein>
<dbReference type="GO" id="GO:0046914">
    <property type="term" value="F:transition metal ion binding"/>
    <property type="evidence" value="ECO:0007669"/>
    <property type="project" value="InterPro"/>
</dbReference>
<accession>A0A3P3QVF2</accession>
<keyword evidence="3" id="KW-0238">DNA-binding</keyword>
<dbReference type="InterPro" id="IPR036388">
    <property type="entry name" value="WH-like_DNA-bd_sf"/>
</dbReference>
<dbReference type="Proteomes" id="UP000272490">
    <property type="component" value="Unassembled WGS sequence"/>
</dbReference>
<evidence type="ECO:0000256" key="3">
    <source>
        <dbReference type="ARBA" id="ARBA00023125"/>
    </source>
</evidence>
<dbReference type="Pfam" id="PF02742">
    <property type="entry name" value="Fe_dep_repr_C"/>
    <property type="match status" value="1"/>
</dbReference>
<evidence type="ECO:0000256" key="1">
    <source>
        <dbReference type="ARBA" id="ARBA00007871"/>
    </source>
</evidence>
<comment type="caution">
    <text evidence="6">The sequence shown here is derived from an EMBL/GenBank/DDBJ whole genome shotgun (WGS) entry which is preliminary data.</text>
</comment>
<keyword evidence="4" id="KW-0804">Transcription</keyword>
<name>A0A3P3QVF2_9FIRM</name>
<dbReference type="PANTHER" id="PTHR33238">
    <property type="entry name" value="IRON (METAL) DEPENDENT REPRESSOR, DTXR FAMILY"/>
    <property type="match status" value="1"/>
</dbReference>
<dbReference type="InterPro" id="IPR001367">
    <property type="entry name" value="Fe_dep_repressor"/>
</dbReference>
<dbReference type="Pfam" id="PF01325">
    <property type="entry name" value="Fe_dep_repress"/>
    <property type="match status" value="1"/>
</dbReference>
<sequence length="121" mass="13979">MVIQEAAEMYLETILRLKKKTGVVRAVDIAREMGYSKPTISEQMKKFRENGYVEVDNEGHITLTEKGLEIAESTLERHIALGEILQKMGVSKETAIEDACRIEHYISEETFECFKEYFKNK</sequence>
<dbReference type="InterPro" id="IPR036421">
    <property type="entry name" value="Fe_dep_repressor_sf"/>
</dbReference>
<dbReference type="InterPro" id="IPR022689">
    <property type="entry name" value="Iron_dep_repressor"/>
</dbReference>
<dbReference type="RefSeq" id="WP_128674541.1">
    <property type="nucleotide sequence ID" value="NZ_CAUQHB010000023.1"/>
</dbReference>
<dbReference type="SUPFAM" id="SSF46785">
    <property type="entry name" value="Winged helix' DNA-binding domain"/>
    <property type="match status" value="1"/>
</dbReference>
<keyword evidence="2" id="KW-0805">Transcription regulation</keyword>
<dbReference type="InterPro" id="IPR036390">
    <property type="entry name" value="WH_DNA-bd_sf"/>
</dbReference>
<dbReference type="GO" id="GO:0003700">
    <property type="term" value="F:DNA-binding transcription factor activity"/>
    <property type="evidence" value="ECO:0007669"/>
    <property type="project" value="InterPro"/>
</dbReference>
<dbReference type="SUPFAM" id="SSF47979">
    <property type="entry name" value="Iron-dependent repressor protein, dimerization domain"/>
    <property type="match status" value="1"/>
</dbReference>
<feature type="domain" description="HTH dtxR-type" evidence="5">
    <location>
        <begin position="1"/>
        <end position="64"/>
    </location>
</feature>
<dbReference type="Gene3D" id="1.10.60.10">
    <property type="entry name" value="Iron dependent repressor, metal binding and dimerisation domain"/>
    <property type="match status" value="1"/>
</dbReference>
<dbReference type="EMBL" id="RRCO01000004">
    <property type="protein sequence ID" value="RRJ25237.1"/>
    <property type="molecule type" value="Genomic_DNA"/>
</dbReference>